<gene>
    <name evidence="2" type="ORF">AWC27_13975</name>
</gene>
<feature type="region of interest" description="Disordered" evidence="1">
    <location>
        <begin position="79"/>
        <end position="98"/>
    </location>
</feature>
<dbReference type="RefSeq" id="WP_085673899.1">
    <property type="nucleotide sequence ID" value="NZ_JACKRU010000460.1"/>
</dbReference>
<evidence type="ECO:0000313" key="2">
    <source>
        <dbReference type="EMBL" id="ORW88802.1"/>
    </source>
</evidence>
<name>A0A1X2DKT9_MYCSZ</name>
<evidence type="ECO:0000256" key="1">
    <source>
        <dbReference type="SAM" id="MobiDB-lite"/>
    </source>
</evidence>
<dbReference type="Proteomes" id="UP000193317">
    <property type="component" value="Unassembled WGS sequence"/>
</dbReference>
<reference evidence="2 3" key="1">
    <citation type="submission" date="2016-01" db="EMBL/GenBank/DDBJ databases">
        <title>The new phylogeny of the genus Mycobacterium.</title>
        <authorList>
            <person name="Tarcisio F."/>
            <person name="Conor M."/>
            <person name="Antonella G."/>
            <person name="Elisabetta G."/>
            <person name="Giulia F.S."/>
            <person name="Sara T."/>
            <person name="Anna F."/>
            <person name="Clotilde B."/>
            <person name="Roberto B."/>
            <person name="Veronica D.S."/>
            <person name="Fabio R."/>
            <person name="Monica P."/>
            <person name="Olivier J."/>
            <person name="Enrico T."/>
            <person name="Nicola S."/>
        </authorList>
    </citation>
    <scope>NUCLEOTIDE SEQUENCE [LARGE SCALE GENOMIC DNA]</scope>
    <source>
        <strain evidence="2 3">DSM 44166</strain>
    </source>
</reference>
<organism evidence="2 3">
    <name type="scientific">Mycobacterium szulgai</name>
    <dbReference type="NCBI Taxonomy" id="1787"/>
    <lineage>
        <taxon>Bacteria</taxon>
        <taxon>Bacillati</taxon>
        <taxon>Actinomycetota</taxon>
        <taxon>Actinomycetes</taxon>
        <taxon>Mycobacteriales</taxon>
        <taxon>Mycobacteriaceae</taxon>
        <taxon>Mycobacterium</taxon>
    </lineage>
</organism>
<proteinExistence type="predicted"/>
<evidence type="ECO:0008006" key="4">
    <source>
        <dbReference type="Google" id="ProtNLM"/>
    </source>
</evidence>
<keyword evidence="3" id="KW-1185">Reference proteome</keyword>
<protein>
    <recommendedName>
        <fullName evidence="4">PE domain-containing protein</fullName>
    </recommendedName>
</protein>
<comment type="caution">
    <text evidence="2">The sequence shown here is derived from an EMBL/GenBank/DDBJ whole genome shotgun (WGS) entry which is preliminary data.</text>
</comment>
<dbReference type="OrthoDB" id="4751210at2"/>
<dbReference type="AlphaFoldDB" id="A0A1X2DKT9"/>
<evidence type="ECO:0000313" key="3">
    <source>
        <dbReference type="Proteomes" id="UP000193317"/>
    </source>
</evidence>
<accession>A0A1X2DKT9</accession>
<sequence>MAMNELKVAADQLRQTATQWQGLSTGFGTTAPSPGQPFQPTTAAITAIDAAIGVGAAVCAVRIQATAASVAAAATGYTSQDASGRSELAGVSPPVVMV</sequence>
<dbReference type="EMBL" id="LQPW01000173">
    <property type="protein sequence ID" value="ORW88802.1"/>
    <property type="molecule type" value="Genomic_DNA"/>
</dbReference>